<name>A0ABU3DIY1_9RHOB</name>
<reference evidence="2 3" key="1">
    <citation type="submission" date="2023-09" db="EMBL/GenBank/DDBJ databases">
        <authorList>
            <person name="Rey-Velasco X."/>
        </authorList>
    </citation>
    <scope>NUCLEOTIDE SEQUENCE [LARGE SCALE GENOMIC DNA]</scope>
    <source>
        <strain evidence="2 3">F158</strain>
    </source>
</reference>
<dbReference type="EMBL" id="JAVRHL010000003">
    <property type="protein sequence ID" value="MDT0683681.1"/>
    <property type="molecule type" value="Genomic_DNA"/>
</dbReference>
<comment type="caution">
    <text evidence="2">The sequence shown here is derived from an EMBL/GenBank/DDBJ whole genome shotgun (WGS) entry which is preliminary data.</text>
</comment>
<accession>A0ABU3DIY1</accession>
<keyword evidence="1" id="KW-0812">Transmembrane</keyword>
<organism evidence="2 3">
    <name type="scientific">Tropicimonas omnivorans</name>
    <dbReference type="NCBI Taxonomy" id="3075590"/>
    <lineage>
        <taxon>Bacteria</taxon>
        <taxon>Pseudomonadati</taxon>
        <taxon>Pseudomonadota</taxon>
        <taxon>Alphaproteobacteria</taxon>
        <taxon>Rhodobacterales</taxon>
        <taxon>Roseobacteraceae</taxon>
        <taxon>Tropicimonas</taxon>
    </lineage>
</organism>
<dbReference type="RefSeq" id="WP_157968930.1">
    <property type="nucleotide sequence ID" value="NZ_JAVRHL010000003.1"/>
</dbReference>
<evidence type="ECO:0000256" key="1">
    <source>
        <dbReference type="SAM" id="Phobius"/>
    </source>
</evidence>
<gene>
    <name evidence="2" type="ORF">RM543_13390</name>
</gene>
<keyword evidence="1" id="KW-1133">Transmembrane helix</keyword>
<dbReference type="Proteomes" id="UP001265259">
    <property type="component" value="Unassembled WGS sequence"/>
</dbReference>
<keyword evidence="1" id="KW-0472">Membrane</keyword>
<sequence>MTLYDLDRNDTVKTALFLGGLALAGFALARFIKASREEELYAPAIQRPRETARY</sequence>
<proteinExistence type="predicted"/>
<evidence type="ECO:0000313" key="3">
    <source>
        <dbReference type="Proteomes" id="UP001265259"/>
    </source>
</evidence>
<feature type="transmembrane region" description="Helical" evidence="1">
    <location>
        <begin position="12"/>
        <end position="32"/>
    </location>
</feature>
<keyword evidence="3" id="KW-1185">Reference proteome</keyword>
<protein>
    <submittedName>
        <fullName evidence="2">Uncharacterized protein</fullName>
    </submittedName>
</protein>
<evidence type="ECO:0000313" key="2">
    <source>
        <dbReference type="EMBL" id="MDT0683681.1"/>
    </source>
</evidence>